<evidence type="ECO:0000313" key="6">
    <source>
        <dbReference type="EMBL" id="SED75057.1"/>
    </source>
</evidence>
<accession>A0A1H5D899</accession>
<dbReference type="OrthoDB" id="3723992at2"/>
<keyword evidence="2" id="KW-0813">Transport</keyword>
<dbReference type="Proteomes" id="UP000199220">
    <property type="component" value="Unassembled WGS sequence"/>
</dbReference>
<dbReference type="AlphaFoldDB" id="A0A1H5D899"/>
<dbReference type="PANTHER" id="PTHR43776:SF7">
    <property type="entry name" value="D,D-DIPEPTIDE TRANSPORT ATP-BINDING PROTEIN DDPF-RELATED"/>
    <property type="match status" value="1"/>
</dbReference>
<dbReference type="InterPro" id="IPR050319">
    <property type="entry name" value="ABC_transp_ATP-bind"/>
</dbReference>
<dbReference type="EMBL" id="FNTX01000001">
    <property type="protein sequence ID" value="SED75057.1"/>
    <property type="molecule type" value="Genomic_DNA"/>
</dbReference>
<dbReference type="PROSITE" id="PS50893">
    <property type="entry name" value="ABC_TRANSPORTER_2"/>
    <property type="match status" value="1"/>
</dbReference>
<feature type="domain" description="ABC transporter" evidence="5">
    <location>
        <begin position="6"/>
        <end position="245"/>
    </location>
</feature>
<keyword evidence="4" id="KW-0067">ATP-binding</keyword>
<dbReference type="Gene3D" id="3.40.50.300">
    <property type="entry name" value="P-loop containing nucleotide triphosphate hydrolases"/>
    <property type="match status" value="1"/>
</dbReference>
<dbReference type="SMART" id="SM00382">
    <property type="entry name" value="AAA"/>
    <property type="match status" value="1"/>
</dbReference>
<evidence type="ECO:0000256" key="1">
    <source>
        <dbReference type="ARBA" id="ARBA00005417"/>
    </source>
</evidence>
<dbReference type="GO" id="GO:0005524">
    <property type="term" value="F:ATP binding"/>
    <property type="evidence" value="ECO:0007669"/>
    <property type="project" value="UniProtKB-KW"/>
</dbReference>
<organism evidence="6 7">
    <name type="scientific">Ruania alba</name>
    <dbReference type="NCBI Taxonomy" id="648782"/>
    <lineage>
        <taxon>Bacteria</taxon>
        <taxon>Bacillati</taxon>
        <taxon>Actinomycetota</taxon>
        <taxon>Actinomycetes</taxon>
        <taxon>Micrococcales</taxon>
        <taxon>Ruaniaceae</taxon>
        <taxon>Ruania</taxon>
    </lineage>
</organism>
<dbReference type="InterPro" id="IPR003439">
    <property type="entry name" value="ABC_transporter-like_ATP-bd"/>
</dbReference>
<sequence length="256" mass="27456">MAGSVLQAHDLWGGYPGTPVINGIDLTITAGDAPLGIIGPSGVGKTTLARLLRGTERPTRGQVTFNGRAIRRMPRREAKEFRAAVRFQSQDSMTVTDPRLTVAANLKEALKIARKAGRTHATTTAELLDAVALPEQFGKRAMITLSGGERQRVALATALATRPEILVLDEPFTAVDPQTRGEMARRLGAIMERLGTAAVVISHDLELVERMCPSVHFLAEGQFVASGPVSEVLANAEHPAVRDLAEAAPLAVQRFR</sequence>
<dbReference type="RefSeq" id="WP_089771623.1">
    <property type="nucleotide sequence ID" value="NZ_FNTX01000001.1"/>
</dbReference>
<dbReference type="STRING" id="648782.SAMN04488554_0599"/>
<evidence type="ECO:0000256" key="3">
    <source>
        <dbReference type="ARBA" id="ARBA00022741"/>
    </source>
</evidence>
<dbReference type="InterPro" id="IPR003593">
    <property type="entry name" value="AAA+_ATPase"/>
</dbReference>
<dbReference type="GO" id="GO:0055085">
    <property type="term" value="P:transmembrane transport"/>
    <property type="evidence" value="ECO:0007669"/>
    <property type="project" value="UniProtKB-ARBA"/>
</dbReference>
<dbReference type="InterPro" id="IPR027417">
    <property type="entry name" value="P-loop_NTPase"/>
</dbReference>
<gene>
    <name evidence="6" type="ORF">SAMN04488554_0599</name>
</gene>
<protein>
    <submittedName>
        <fullName evidence="6">ABC transporter</fullName>
    </submittedName>
</protein>
<dbReference type="InterPro" id="IPR017871">
    <property type="entry name" value="ABC_transporter-like_CS"/>
</dbReference>
<keyword evidence="7" id="KW-1185">Reference proteome</keyword>
<reference evidence="7" key="1">
    <citation type="submission" date="2016-10" db="EMBL/GenBank/DDBJ databases">
        <authorList>
            <person name="Varghese N."/>
            <person name="Submissions S."/>
        </authorList>
    </citation>
    <scope>NUCLEOTIDE SEQUENCE [LARGE SCALE GENOMIC DNA]</scope>
    <source>
        <strain evidence="7">DSM 21368</strain>
    </source>
</reference>
<comment type="similarity">
    <text evidence="1">Belongs to the ABC transporter superfamily.</text>
</comment>
<dbReference type="PANTHER" id="PTHR43776">
    <property type="entry name" value="TRANSPORT ATP-BINDING PROTEIN"/>
    <property type="match status" value="1"/>
</dbReference>
<proteinExistence type="inferred from homology"/>
<evidence type="ECO:0000259" key="5">
    <source>
        <dbReference type="PROSITE" id="PS50893"/>
    </source>
</evidence>
<evidence type="ECO:0000313" key="7">
    <source>
        <dbReference type="Proteomes" id="UP000199220"/>
    </source>
</evidence>
<dbReference type="SUPFAM" id="SSF52540">
    <property type="entry name" value="P-loop containing nucleoside triphosphate hydrolases"/>
    <property type="match status" value="1"/>
</dbReference>
<dbReference type="Pfam" id="PF00005">
    <property type="entry name" value="ABC_tran"/>
    <property type="match status" value="1"/>
</dbReference>
<dbReference type="PROSITE" id="PS00211">
    <property type="entry name" value="ABC_TRANSPORTER_1"/>
    <property type="match status" value="1"/>
</dbReference>
<evidence type="ECO:0000256" key="2">
    <source>
        <dbReference type="ARBA" id="ARBA00022448"/>
    </source>
</evidence>
<keyword evidence="3" id="KW-0547">Nucleotide-binding</keyword>
<dbReference type="GO" id="GO:0016887">
    <property type="term" value="F:ATP hydrolysis activity"/>
    <property type="evidence" value="ECO:0007669"/>
    <property type="project" value="InterPro"/>
</dbReference>
<name>A0A1H5D899_9MICO</name>
<evidence type="ECO:0000256" key="4">
    <source>
        <dbReference type="ARBA" id="ARBA00022840"/>
    </source>
</evidence>